<evidence type="ECO:0000313" key="3">
    <source>
        <dbReference type="Proteomes" id="UP001187734"/>
    </source>
</evidence>
<dbReference type="AlphaFoldDB" id="A0AAE8MB64"/>
<gene>
    <name evidence="2" type="ORF">FTOL_07647</name>
</gene>
<feature type="compositionally biased region" description="Low complexity" evidence="1">
    <location>
        <begin position="7"/>
        <end position="30"/>
    </location>
</feature>
<sequence>MNSVGHSMAEASPAATAASSNQHQQHQHQQPQPPPSPSPSQPTSVSETAPTPSLPSISSPSAQSASLPAVLAAATAVASVSAHSLPHNPDDLPPLRQPSPTSPAHYTFEQHQQQQQQHHHHHSHHHLHPVTPPLRKDTCSSISTQATTATLASTETNNTSYSADTSPNLHQSIFSIKDGSDVSNNRRTSRRRTGPLSQQSRERAALIRKLGACIDCRRRRVACHPSHHNMTWEDVVSKFHRSHSPTIQDIAPSLAAAGRPLSPTPAITNVQALFAHDSQEMDIDSSTSGSNHPGRPPLSDARIRTPLPSGPRLEKSLSLPGIESFKNDLQTNVGRMLSTPSRDRYSSVQVLFLFWQDDEEVPTIQSAVRELAEVFDKYYRYGFQVQAIPSSSDGCKSSWRWLSRQLNEFVEDRDERDVLKIVYYAGHTYLDANREMALASSRDPEQASTIRWGGIQQTLEEACADTLILMDAAYYPSSRMVRQQGVLELLAASVSEAHFYDLDRCAFTRALAEQLRVRAARLSPLSAAELHANLFSHYAKMVQDKYPEKEALTSFPSPLHMMMSGNSRLPSIFLSPVYQNSPMRNSFSSYENSPQLHLSIRLDDDNVDLESWNEWLRLMPEGIRDIKVEGPFRATFR</sequence>
<organism evidence="2 3">
    <name type="scientific">Fusarium torulosum</name>
    <dbReference type="NCBI Taxonomy" id="33205"/>
    <lineage>
        <taxon>Eukaryota</taxon>
        <taxon>Fungi</taxon>
        <taxon>Dikarya</taxon>
        <taxon>Ascomycota</taxon>
        <taxon>Pezizomycotina</taxon>
        <taxon>Sordariomycetes</taxon>
        <taxon>Hypocreomycetidae</taxon>
        <taxon>Hypocreales</taxon>
        <taxon>Nectriaceae</taxon>
        <taxon>Fusarium</taxon>
    </lineage>
</organism>
<name>A0AAE8MB64_9HYPO</name>
<feature type="region of interest" description="Disordered" evidence="1">
    <location>
        <begin position="1"/>
        <end position="65"/>
    </location>
</feature>
<evidence type="ECO:0008006" key="4">
    <source>
        <dbReference type="Google" id="ProtNLM"/>
    </source>
</evidence>
<comment type="caution">
    <text evidence="2">The sequence shown here is derived from an EMBL/GenBank/DDBJ whole genome shotgun (WGS) entry which is preliminary data.</text>
</comment>
<keyword evidence="3" id="KW-1185">Reference proteome</keyword>
<reference evidence="2" key="1">
    <citation type="submission" date="2018-03" db="EMBL/GenBank/DDBJ databases">
        <authorList>
            <person name="Guldener U."/>
        </authorList>
    </citation>
    <scope>NUCLEOTIDE SEQUENCE</scope>
</reference>
<feature type="compositionally biased region" description="Low complexity" evidence="1">
    <location>
        <begin position="48"/>
        <end position="65"/>
    </location>
</feature>
<feature type="compositionally biased region" description="Basic residues" evidence="1">
    <location>
        <begin position="117"/>
        <end position="128"/>
    </location>
</feature>
<feature type="region of interest" description="Disordered" evidence="1">
    <location>
        <begin position="82"/>
        <end position="138"/>
    </location>
</feature>
<feature type="region of interest" description="Disordered" evidence="1">
    <location>
        <begin position="175"/>
        <end position="202"/>
    </location>
</feature>
<accession>A0AAE8MB64</accession>
<feature type="compositionally biased region" description="Pro residues" evidence="1">
    <location>
        <begin position="31"/>
        <end position="40"/>
    </location>
</feature>
<proteinExistence type="predicted"/>
<protein>
    <recommendedName>
        <fullName evidence="4">Tyrosine-protein phosphatase non-receptor type 6</fullName>
    </recommendedName>
</protein>
<evidence type="ECO:0000256" key="1">
    <source>
        <dbReference type="SAM" id="MobiDB-lite"/>
    </source>
</evidence>
<dbReference type="EMBL" id="ONZP01000264">
    <property type="protein sequence ID" value="SPJ79256.1"/>
    <property type="molecule type" value="Genomic_DNA"/>
</dbReference>
<feature type="region of interest" description="Disordered" evidence="1">
    <location>
        <begin position="280"/>
        <end position="313"/>
    </location>
</feature>
<feature type="compositionally biased region" description="Pro residues" evidence="1">
    <location>
        <begin position="91"/>
        <end position="101"/>
    </location>
</feature>
<evidence type="ECO:0000313" key="2">
    <source>
        <dbReference type="EMBL" id="SPJ79256.1"/>
    </source>
</evidence>
<dbReference type="Proteomes" id="UP001187734">
    <property type="component" value="Unassembled WGS sequence"/>
</dbReference>